<evidence type="ECO:0000256" key="4">
    <source>
        <dbReference type="ARBA" id="ARBA00022833"/>
    </source>
</evidence>
<protein>
    <submittedName>
        <fullName evidence="8">BN860_09648g1_1</fullName>
    </submittedName>
</protein>
<evidence type="ECO:0000259" key="7">
    <source>
        <dbReference type="PROSITE" id="PS00028"/>
    </source>
</evidence>
<dbReference type="Proteomes" id="UP000019375">
    <property type="component" value="Unassembled WGS sequence"/>
</dbReference>
<evidence type="ECO:0000256" key="1">
    <source>
        <dbReference type="ARBA" id="ARBA00004123"/>
    </source>
</evidence>
<proteinExistence type="predicted"/>
<evidence type="ECO:0000256" key="6">
    <source>
        <dbReference type="SAM" id="MobiDB-lite"/>
    </source>
</evidence>
<sequence length="504" mass="59329">MATLEKRRELLEDLEIIEDAISHRFARNPELYYSNVIKEAFLDATMQLPSTSNMAANRIYKNKKAKRSRKQIVTQQHEIDLFLSQMLAKQKELNSLKGPVNTEDYEDNENNFNHLKEKLAEINSKYETAGDLQLDVNEKIAQYCTFSASGESNTILSEKARDLDVNQLFTREEQYGEFMDVEKFHYQWLNVIRNADCSLLGFFNILEKFLSNSDYLLTPPMDRRNQKYGQFLIQMSCYFEQFFNKVYILVNSELLRRKLETDFEEYMCTPIVHVQNGCYCVVCGKWFKVMTVFQSHLLGKHHKKNQARRYSTLIAEYKLHRYLNLLQKELRNTKEFIERKLAFTAEERMEEMSRISLAYEGPDYAIDERENEDKKSKNVVSERSNGELELPLGPDGLPMPHWLYKLQGLDVLYTCEICGDQSYKGRRMFEKHFNEPTHLFHLKCLGIEPSDAFKFITSIQEVQDLWKRISGSRKESSREIEVEDDDGNVMTQQVYEELKKQGLV</sequence>
<dbReference type="GO" id="GO:0005681">
    <property type="term" value="C:spliceosomal complex"/>
    <property type="evidence" value="ECO:0007669"/>
    <property type="project" value="InterPro"/>
</dbReference>
<dbReference type="Pfam" id="PF16837">
    <property type="entry name" value="SF3A3"/>
    <property type="match status" value="1"/>
</dbReference>
<gene>
    <name evidence="8" type="ORF">BN860_09648g</name>
</gene>
<dbReference type="Pfam" id="PF12171">
    <property type="entry name" value="zf-C2H2_jaz"/>
    <property type="match status" value="1"/>
</dbReference>
<dbReference type="InterPro" id="IPR036236">
    <property type="entry name" value="Znf_C2H2_sf"/>
</dbReference>
<dbReference type="InterPro" id="IPR031774">
    <property type="entry name" value="SF3A3_dom"/>
</dbReference>
<evidence type="ECO:0000313" key="9">
    <source>
        <dbReference type="Proteomes" id="UP000019375"/>
    </source>
</evidence>
<keyword evidence="5" id="KW-0539">Nucleus</keyword>
<dbReference type="InterPro" id="IPR022755">
    <property type="entry name" value="Znf_C2H2_jaz"/>
</dbReference>
<dbReference type="PROSITE" id="PS00028">
    <property type="entry name" value="ZINC_FINGER_C2H2_1"/>
    <property type="match status" value="1"/>
</dbReference>
<dbReference type="GO" id="GO:0000398">
    <property type="term" value="P:mRNA splicing, via spliceosome"/>
    <property type="evidence" value="ECO:0007669"/>
    <property type="project" value="InterPro"/>
</dbReference>
<accession>A0A8J2X880</accession>
<dbReference type="GO" id="GO:0008270">
    <property type="term" value="F:zinc ion binding"/>
    <property type="evidence" value="ECO:0007669"/>
    <property type="project" value="UniProtKB-KW"/>
</dbReference>
<reference evidence="9" key="1">
    <citation type="journal article" date="2013" name="Genome Announc.">
        <title>Genome sequence of the food spoilage yeast Zygosaccharomyces bailii CLIB 213(T).</title>
        <authorList>
            <person name="Galeote V."/>
            <person name="Bigey F."/>
            <person name="Devillers H."/>
            <person name="Neuveglise C."/>
            <person name="Dequin S."/>
        </authorList>
    </citation>
    <scope>NUCLEOTIDE SEQUENCE [LARGE SCALE GENOMIC DNA]</scope>
    <source>
        <strain evidence="9">CLIB 213 / ATCC 58445 / CBS 680 / CCRC 21525 / NBRC 1098 / NCYC 1416 / NRRL Y-2227</strain>
    </source>
</reference>
<dbReference type="AlphaFoldDB" id="A0A8J2X880"/>
<dbReference type="GO" id="GO:0003723">
    <property type="term" value="F:RNA binding"/>
    <property type="evidence" value="ECO:0007669"/>
    <property type="project" value="InterPro"/>
</dbReference>
<dbReference type="InterPro" id="IPR031590">
    <property type="entry name" value="PRP9_N"/>
</dbReference>
<evidence type="ECO:0000313" key="8">
    <source>
        <dbReference type="EMBL" id="CDF87578.1"/>
    </source>
</evidence>
<keyword evidence="2" id="KW-0479">Metal-binding</keyword>
<evidence type="ECO:0000256" key="2">
    <source>
        <dbReference type="ARBA" id="ARBA00022723"/>
    </source>
</evidence>
<evidence type="ECO:0000256" key="5">
    <source>
        <dbReference type="ARBA" id="ARBA00023242"/>
    </source>
</evidence>
<organism evidence="8 9">
    <name type="scientific">Zygosaccharomyces bailii (strain CLIB 213 / ATCC 58445 / CBS 680 / BCRC 21525 / NBRC 1098 / NCYC 1416 / NRRL Y-2227)</name>
    <dbReference type="NCBI Taxonomy" id="1333698"/>
    <lineage>
        <taxon>Eukaryota</taxon>
        <taxon>Fungi</taxon>
        <taxon>Dikarya</taxon>
        <taxon>Ascomycota</taxon>
        <taxon>Saccharomycotina</taxon>
        <taxon>Saccharomycetes</taxon>
        <taxon>Saccharomycetales</taxon>
        <taxon>Saccharomycetaceae</taxon>
        <taxon>Zygosaccharomyces</taxon>
    </lineage>
</organism>
<feature type="region of interest" description="Disordered" evidence="6">
    <location>
        <begin position="370"/>
        <end position="391"/>
    </location>
</feature>
<keyword evidence="3" id="KW-0863">Zinc-finger</keyword>
<dbReference type="EMBL" id="HG316454">
    <property type="protein sequence ID" value="CDF87578.1"/>
    <property type="molecule type" value="Genomic_DNA"/>
</dbReference>
<dbReference type="Pfam" id="PF11931">
    <property type="entry name" value="SF3a60_Prp9_C"/>
    <property type="match status" value="1"/>
</dbReference>
<dbReference type="SMART" id="SM00355">
    <property type="entry name" value="ZnF_C2H2"/>
    <property type="match status" value="2"/>
</dbReference>
<dbReference type="OrthoDB" id="2160351at2759"/>
<dbReference type="InterPro" id="IPR024598">
    <property type="entry name" value="SF3a60/Prp9_C"/>
</dbReference>
<keyword evidence="9" id="KW-1185">Reference proteome</keyword>
<dbReference type="Pfam" id="PF16958">
    <property type="entry name" value="PRP9_N"/>
    <property type="match status" value="1"/>
</dbReference>
<dbReference type="PANTHER" id="PTHR12786:SF2">
    <property type="entry name" value="SPLICING FACTOR 3A SUBUNIT 3"/>
    <property type="match status" value="1"/>
</dbReference>
<dbReference type="InterPro" id="IPR013087">
    <property type="entry name" value="Znf_C2H2_type"/>
</dbReference>
<name>A0A8J2X880_ZYGB2</name>
<feature type="domain" description="C2H2-type" evidence="7">
    <location>
        <begin position="278"/>
        <end position="302"/>
    </location>
</feature>
<evidence type="ECO:0000256" key="3">
    <source>
        <dbReference type="ARBA" id="ARBA00022771"/>
    </source>
</evidence>
<keyword evidence="4" id="KW-0862">Zinc</keyword>
<dbReference type="PANTHER" id="PTHR12786">
    <property type="entry name" value="SPLICING FACTOR SF3A-RELATED"/>
    <property type="match status" value="1"/>
</dbReference>
<dbReference type="InterPro" id="IPR051421">
    <property type="entry name" value="RNA_Proc_DNA_Dmg_Regulator"/>
</dbReference>
<comment type="subcellular location">
    <subcellularLocation>
        <location evidence="1">Nucleus</location>
    </subcellularLocation>
</comment>
<dbReference type="SUPFAM" id="SSF57667">
    <property type="entry name" value="beta-beta-alpha zinc fingers"/>
    <property type="match status" value="1"/>
</dbReference>